<evidence type="ECO:0008006" key="5">
    <source>
        <dbReference type="Google" id="ProtNLM"/>
    </source>
</evidence>
<feature type="compositionally biased region" description="Basic residues" evidence="2">
    <location>
        <begin position="309"/>
        <end position="318"/>
    </location>
</feature>
<accession>A0A3N4I1Z2</accession>
<dbReference type="GO" id="GO:0034657">
    <property type="term" value="C:GID complex"/>
    <property type="evidence" value="ECO:0007669"/>
    <property type="project" value="TreeGrafter"/>
</dbReference>
<keyword evidence="4" id="KW-1185">Reference proteome</keyword>
<dbReference type="Proteomes" id="UP000275078">
    <property type="component" value="Unassembled WGS sequence"/>
</dbReference>
<feature type="compositionally biased region" description="Polar residues" evidence="2">
    <location>
        <begin position="241"/>
        <end position="252"/>
    </location>
</feature>
<comment type="similarity">
    <text evidence="1">Belongs to the GID4/VID24 family.</text>
</comment>
<organism evidence="3 4">
    <name type="scientific">Ascobolus immersus RN42</name>
    <dbReference type="NCBI Taxonomy" id="1160509"/>
    <lineage>
        <taxon>Eukaryota</taxon>
        <taxon>Fungi</taxon>
        <taxon>Dikarya</taxon>
        <taxon>Ascomycota</taxon>
        <taxon>Pezizomycotina</taxon>
        <taxon>Pezizomycetes</taxon>
        <taxon>Pezizales</taxon>
        <taxon>Ascobolaceae</taxon>
        <taxon>Ascobolus</taxon>
    </lineage>
</organism>
<feature type="region of interest" description="Disordered" evidence="2">
    <location>
        <begin position="293"/>
        <end position="336"/>
    </location>
</feature>
<feature type="region of interest" description="Disordered" evidence="2">
    <location>
        <begin position="224"/>
        <end position="273"/>
    </location>
</feature>
<dbReference type="AlphaFoldDB" id="A0A3N4I1Z2"/>
<evidence type="ECO:0000313" key="4">
    <source>
        <dbReference type="Proteomes" id="UP000275078"/>
    </source>
</evidence>
<dbReference type="PANTHER" id="PTHR14534">
    <property type="entry name" value="VACUOLAR IMPORT AND DEGRADATION PROTEIN 24"/>
    <property type="match status" value="1"/>
</dbReference>
<dbReference type="GO" id="GO:0007039">
    <property type="term" value="P:protein catabolic process in the vacuole"/>
    <property type="evidence" value="ECO:0007669"/>
    <property type="project" value="TreeGrafter"/>
</dbReference>
<feature type="compositionally biased region" description="Polar residues" evidence="2">
    <location>
        <begin position="154"/>
        <end position="163"/>
    </location>
</feature>
<proteinExistence type="inferred from homology"/>
<evidence type="ECO:0000256" key="2">
    <source>
        <dbReference type="SAM" id="MobiDB-lite"/>
    </source>
</evidence>
<dbReference type="EMBL" id="ML119692">
    <property type="protein sequence ID" value="RPA80103.1"/>
    <property type="molecule type" value="Genomic_DNA"/>
</dbReference>
<feature type="compositionally biased region" description="Polar residues" evidence="2">
    <location>
        <begin position="47"/>
        <end position="56"/>
    </location>
</feature>
<feature type="region of interest" description="Disordered" evidence="2">
    <location>
        <begin position="397"/>
        <end position="423"/>
    </location>
</feature>
<evidence type="ECO:0000313" key="3">
    <source>
        <dbReference type="EMBL" id="RPA80103.1"/>
    </source>
</evidence>
<dbReference type="GO" id="GO:0045721">
    <property type="term" value="P:negative regulation of gluconeogenesis"/>
    <property type="evidence" value="ECO:0007669"/>
    <property type="project" value="TreeGrafter"/>
</dbReference>
<feature type="compositionally biased region" description="Polar residues" evidence="2">
    <location>
        <begin position="261"/>
        <end position="273"/>
    </location>
</feature>
<dbReference type="GO" id="GO:0043161">
    <property type="term" value="P:proteasome-mediated ubiquitin-dependent protein catabolic process"/>
    <property type="evidence" value="ECO:0007669"/>
    <property type="project" value="TreeGrafter"/>
</dbReference>
<feature type="compositionally biased region" description="Polar residues" evidence="2">
    <location>
        <begin position="293"/>
        <end position="306"/>
    </location>
</feature>
<dbReference type="OrthoDB" id="62at2759"/>
<dbReference type="GO" id="GO:0005773">
    <property type="term" value="C:vacuole"/>
    <property type="evidence" value="ECO:0007669"/>
    <property type="project" value="GOC"/>
</dbReference>
<feature type="compositionally biased region" description="Polar residues" evidence="2">
    <location>
        <begin position="115"/>
        <end position="124"/>
    </location>
</feature>
<name>A0A3N4I1Z2_ASCIM</name>
<dbReference type="Pfam" id="PF09783">
    <property type="entry name" value="Vac_ImportDeg"/>
    <property type="match status" value="1"/>
</dbReference>
<dbReference type="GO" id="GO:0006623">
    <property type="term" value="P:protein targeting to vacuole"/>
    <property type="evidence" value="ECO:0007669"/>
    <property type="project" value="TreeGrafter"/>
</dbReference>
<feature type="region of interest" description="Disordered" evidence="2">
    <location>
        <begin position="42"/>
        <end position="73"/>
    </location>
</feature>
<sequence length="609" mass="69411">MPPANSPSVRLSPTTEPPPFRRILFLTHFFYPQDTHHSPSFLLPSANAATGRTSTSPRHHSLPSHPDIPLGLGSSHEIRLSTIQRILAHNEGREDRQGGLDTGASRTGAAAGETRSATQASISRNGGEPYFFDARRPQIGSDNPLSRRLPPPSQTARSLQQGRQPYGSRPPRYTPGQPQDRYDWAPDFPAGLFDTDEMLLSRLPFPDTMAGMANSQFMARFQARNRQLQDEAESSSSSASGTPLTSNYQSLFGDNLDIRTHPSSHGPSERSTQMWNSFRELHRNRTRDSNTAWLESLRSQESNDPQPRTRLRRAHRRSDHRDRRNNPSGMDLDDPDMKDLAIMLTYISKLRSSRSTTESHRILQKCFPTFPINNSGRPDLDLLLDTRSLRIPESSFLQPGATFHGSQTTEPRQIPHRPPPGNLTAVSDWRVKVRITSIDYSTCALTGTMEAFGDWHLPSGEKRSISTYLEGELVDFKTHTLETFNFPSETIVDACYWSKLEPFSSLKDSSERRRAMLSKRWWKEEVTGKFILMRWKEREFIKDRKRANCEEAEEQTSEEQILTIRGFYYLSLRRRDGHVMGLYYDPESPPLQELLLEPGVVAFPRFEMR</sequence>
<evidence type="ECO:0000256" key="1">
    <source>
        <dbReference type="ARBA" id="ARBA00061469"/>
    </source>
</evidence>
<dbReference type="STRING" id="1160509.A0A3N4I1Z2"/>
<feature type="compositionally biased region" description="Basic and acidic residues" evidence="2">
    <location>
        <begin position="89"/>
        <end position="98"/>
    </location>
</feature>
<protein>
    <recommendedName>
        <fullName evidence="5">Vacuolar import and degradation protein-domain-containing protein</fullName>
    </recommendedName>
</protein>
<feature type="region of interest" description="Disordered" evidence="2">
    <location>
        <begin position="89"/>
        <end position="188"/>
    </location>
</feature>
<reference evidence="3 4" key="1">
    <citation type="journal article" date="2018" name="Nat. Ecol. Evol.">
        <title>Pezizomycetes genomes reveal the molecular basis of ectomycorrhizal truffle lifestyle.</title>
        <authorList>
            <person name="Murat C."/>
            <person name="Payen T."/>
            <person name="Noel B."/>
            <person name="Kuo A."/>
            <person name="Morin E."/>
            <person name="Chen J."/>
            <person name="Kohler A."/>
            <person name="Krizsan K."/>
            <person name="Balestrini R."/>
            <person name="Da Silva C."/>
            <person name="Montanini B."/>
            <person name="Hainaut M."/>
            <person name="Levati E."/>
            <person name="Barry K.W."/>
            <person name="Belfiori B."/>
            <person name="Cichocki N."/>
            <person name="Clum A."/>
            <person name="Dockter R.B."/>
            <person name="Fauchery L."/>
            <person name="Guy J."/>
            <person name="Iotti M."/>
            <person name="Le Tacon F."/>
            <person name="Lindquist E.A."/>
            <person name="Lipzen A."/>
            <person name="Malagnac F."/>
            <person name="Mello A."/>
            <person name="Molinier V."/>
            <person name="Miyauchi S."/>
            <person name="Poulain J."/>
            <person name="Riccioni C."/>
            <person name="Rubini A."/>
            <person name="Sitrit Y."/>
            <person name="Splivallo R."/>
            <person name="Traeger S."/>
            <person name="Wang M."/>
            <person name="Zifcakova L."/>
            <person name="Wipf D."/>
            <person name="Zambonelli A."/>
            <person name="Paolocci F."/>
            <person name="Nowrousian M."/>
            <person name="Ottonello S."/>
            <person name="Baldrian P."/>
            <person name="Spatafora J.W."/>
            <person name="Henrissat B."/>
            <person name="Nagy L.G."/>
            <person name="Aury J.M."/>
            <person name="Wincker P."/>
            <person name="Grigoriev I.V."/>
            <person name="Bonfante P."/>
            <person name="Martin F.M."/>
        </authorList>
    </citation>
    <scope>NUCLEOTIDE SEQUENCE [LARGE SCALE GENOMIC DNA]</scope>
    <source>
        <strain evidence="3 4">RN42</strain>
    </source>
</reference>
<dbReference type="InterPro" id="IPR018618">
    <property type="entry name" value="GID4/10-like"/>
</dbReference>
<gene>
    <name evidence="3" type="ORF">BJ508DRAFT_132418</name>
</gene>
<dbReference type="PANTHER" id="PTHR14534:SF3">
    <property type="entry name" value="GID COMPLEX SUBUNIT 4 HOMOLOG"/>
    <property type="match status" value="1"/>
</dbReference>